<comment type="caution">
    <text evidence="1">The sequence shown here is derived from an EMBL/GenBank/DDBJ whole genome shotgun (WGS) entry which is preliminary data.</text>
</comment>
<sequence length="65" mass="7538">MRVFVILTVIVGLFSILYKWRYKMMNAMLAVSFLRKIAVSISMNMPSIRKNILPSIFKDTVEPTN</sequence>
<protein>
    <submittedName>
        <fullName evidence="1">Uncharacterized protein</fullName>
    </submittedName>
</protein>
<reference evidence="1" key="1">
    <citation type="journal article" date="2014" name="Int. J. Syst. Evol. Microbiol.">
        <title>Complete genome sequence of Corynebacterium casei LMG S-19264T (=DSM 44701T), isolated from a smear-ripened cheese.</title>
        <authorList>
            <consortium name="US DOE Joint Genome Institute (JGI-PGF)"/>
            <person name="Walter F."/>
            <person name="Albersmeier A."/>
            <person name="Kalinowski J."/>
            <person name="Ruckert C."/>
        </authorList>
    </citation>
    <scope>NUCLEOTIDE SEQUENCE</scope>
    <source>
        <strain evidence="1">CGMCC 1.12408</strain>
    </source>
</reference>
<reference evidence="1" key="2">
    <citation type="submission" date="2020-09" db="EMBL/GenBank/DDBJ databases">
        <authorList>
            <person name="Sun Q."/>
            <person name="Zhou Y."/>
        </authorList>
    </citation>
    <scope>NUCLEOTIDE SEQUENCE</scope>
    <source>
        <strain evidence="1">CGMCC 1.12408</strain>
    </source>
</reference>
<gene>
    <name evidence="1" type="ORF">GCM10008025_10480</name>
</gene>
<accession>A0A916RSP2</accession>
<dbReference type="AlphaFoldDB" id="A0A916RSP2"/>
<keyword evidence="2" id="KW-1185">Reference proteome</keyword>
<evidence type="ECO:0000313" key="1">
    <source>
        <dbReference type="EMBL" id="GGA68405.1"/>
    </source>
</evidence>
<organism evidence="1 2">
    <name type="scientific">Ornithinibacillus halotolerans</name>
    <dbReference type="NCBI Taxonomy" id="1274357"/>
    <lineage>
        <taxon>Bacteria</taxon>
        <taxon>Bacillati</taxon>
        <taxon>Bacillota</taxon>
        <taxon>Bacilli</taxon>
        <taxon>Bacillales</taxon>
        <taxon>Bacillaceae</taxon>
        <taxon>Ornithinibacillus</taxon>
    </lineage>
</organism>
<name>A0A916RSP2_9BACI</name>
<proteinExistence type="predicted"/>
<dbReference type="EMBL" id="BMEY01000004">
    <property type="protein sequence ID" value="GGA68405.1"/>
    <property type="molecule type" value="Genomic_DNA"/>
</dbReference>
<dbReference type="Proteomes" id="UP000613512">
    <property type="component" value="Unassembled WGS sequence"/>
</dbReference>
<evidence type="ECO:0000313" key="2">
    <source>
        <dbReference type="Proteomes" id="UP000613512"/>
    </source>
</evidence>